<name>A0ABQ4N6Z0_9BACL</name>
<dbReference type="InterPro" id="IPR008595">
    <property type="entry name" value="DegS"/>
</dbReference>
<evidence type="ECO:0000259" key="2">
    <source>
        <dbReference type="PROSITE" id="PS50870"/>
    </source>
</evidence>
<accession>A0ABQ4N6Z0</accession>
<proteinExistence type="predicted"/>
<evidence type="ECO:0000313" key="3">
    <source>
        <dbReference type="EMBL" id="GIQ64005.1"/>
    </source>
</evidence>
<protein>
    <recommendedName>
        <fullName evidence="2">AH domain-containing protein</fullName>
    </recommendedName>
</protein>
<keyword evidence="4" id="KW-1185">Reference proteome</keyword>
<dbReference type="Pfam" id="PF05384">
    <property type="entry name" value="DegS"/>
    <property type="match status" value="1"/>
</dbReference>
<dbReference type="PROSITE" id="PS50870">
    <property type="entry name" value="AH"/>
    <property type="match status" value="1"/>
</dbReference>
<comment type="caution">
    <text evidence="3">The sequence shown here is derived from an EMBL/GenBank/DDBJ whole genome shotgun (WGS) entry which is preliminary data.</text>
</comment>
<keyword evidence="1" id="KW-0175">Coiled coil</keyword>
<feature type="domain" description="AH" evidence="2">
    <location>
        <begin position="39"/>
        <end position="120"/>
    </location>
</feature>
<evidence type="ECO:0000313" key="4">
    <source>
        <dbReference type="Proteomes" id="UP000680304"/>
    </source>
</evidence>
<reference evidence="3 4" key="1">
    <citation type="submission" date="2021-04" db="EMBL/GenBank/DDBJ databases">
        <title>Draft genome sequence of Paenibacillus cisolokensis, LC2-13A.</title>
        <authorList>
            <person name="Uke A."/>
            <person name="Chhe C."/>
            <person name="Baramee S."/>
            <person name="Kosugi A."/>
        </authorList>
    </citation>
    <scope>NUCLEOTIDE SEQUENCE [LARGE SCALE GENOMIC DNA]</scope>
    <source>
        <strain evidence="3 4">LC2-13A</strain>
    </source>
</reference>
<organism evidence="3 4">
    <name type="scientific">Paenibacillus cisolokensis</name>
    <dbReference type="NCBI Taxonomy" id="1658519"/>
    <lineage>
        <taxon>Bacteria</taxon>
        <taxon>Bacillati</taxon>
        <taxon>Bacillota</taxon>
        <taxon>Bacilli</taxon>
        <taxon>Bacillales</taxon>
        <taxon>Paenibacillaceae</taxon>
        <taxon>Paenibacillus</taxon>
    </lineage>
</organism>
<dbReference type="EMBL" id="BOVJ01000077">
    <property type="protein sequence ID" value="GIQ64005.1"/>
    <property type="molecule type" value="Genomic_DNA"/>
</dbReference>
<dbReference type="InterPro" id="IPR010504">
    <property type="entry name" value="AH_dom"/>
</dbReference>
<sequence length="195" mass="22615">MDHRITDIDRVIKNAINVMEESKYQIYEICESARAELGSLESELNKVLKETLQTIDKVDRLEQEYRLARIRLTEVSRDFDRYNENDIKAAYDKATQLQLDLLVYREKENYLKARRDDLQKRVKIVENSIERAETIGSQLNVVLEYLSGDLNQVTRILESAKIGSSSASKSFWPRKKSASALRGKYTTVPPSLWPI</sequence>
<feature type="coiled-coil region" evidence="1">
    <location>
        <begin position="30"/>
        <end position="78"/>
    </location>
</feature>
<evidence type="ECO:0000256" key="1">
    <source>
        <dbReference type="SAM" id="Coils"/>
    </source>
</evidence>
<dbReference type="Proteomes" id="UP000680304">
    <property type="component" value="Unassembled WGS sequence"/>
</dbReference>
<dbReference type="SUPFAM" id="SSF57997">
    <property type="entry name" value="Tropomyosin"/>
    <property type="match status" value="1"/>
</dbReference>
<gene>
    <name evidence="3" type="ORF">PACILC2_25730</name>
</gene>